<dbReference type="InterPro" id="IPR023211">
    <property type="entry name" value="DNA_pol_palm_dom_sf"/>
</dbReference>
<reference evidence="1 2" key="1">
    <citation type="journal article" date="2024" name="BMC Genomics">
        <title>De novo assembly and annotation of Popillia japonica's genome with initial clues to its potential as an invasive pest.</title>
        <authorList>
            <person name="Cucini C."/>
            <person name="Boschi S."/>
            <person name="Funari R."/>
            <person name="Cardaioli E."/>
            <person name="Iannotti N."/>
            <person name="Marturano G."/>
            <person name="Paoli F."/>
            <person name="Bruttini M."/>
            <person name="Carapelli A."/>
            <person name="Frati F."/>
            <person name="Nardi F."/>
        </authorList>
    </citation>
    <scope>NUCLEOTIDE SEQUENCE [LARGE SCALE GENOMIC DNA]</scope>
    <source>
        <strain evidence="1">DMR45628</strain>
    </source>
</reference>
<dbReference type="SUPFAM" id="SSF56672">
    <property type="entry name" value="DNA/RNA polymerases"/>
    <property type="match status" value="1"/>
</dbReference>
<dbReference type="InterPro" id="IPR043502">
    <property type="entry name" value="DNA/RNA_pol_sf"/>
</dbReference>
<organism evidence="1 2">
    <name type="scientific">Popillia japonica</name>
    <name type="common">Japanese beetle</name>
    <dbReference type="NCBI Taxonomy" id="7064"/>
    <lineage>
        <taxon>Eukaryota</taxon>
        <taxon>Metazoa</taxon>
        <taxon>Ecdysozoa</taxon>
        <taxon>Arthropoda</taxon>
        <taxon>Hexapoda</taxon>
        <taxon>Insecta</taxon>
        <taxon>Pterygota</taxon>
        <taxon>Neoptera</taxon>
        <taxon>Endopterygota</taxon>
        <taxon>Coleoptera</taxon>
        <taxon>Polyphaga</taxon>
        <taxon>Scarabaeiformia</taxon>
        <taxon>Scarabaeidae</taxon>
        <taxon>Rutelinae</taxon>
        <taxon>Popillia</taxon>
    </lineage>
</organism>
<comment type="caution">
    <text evidence="1">The sequence shown here is derived from an EMBL/GenBank/DDBJ whole genome shotgun (WGS) entry which is preliminary data.</text>
</comment>
<evidence type="ECO:0000313" key="1">
    <source>
        <dbReference type="EMBL" id="KAK9720169.1"/>
    </source>
</evidence>
<evidence type="ECO:0008006" key="3">
    <source>
        <dbReference type="Google" id="ProtNLM"/>
    </source>
</evidence>
<dbReference type="EMBL" id="JASPKY010000213">
    <property type="protein sequence ID" value="KAK9720169.1"/>
    <property type="molecule type" value="Genomic_DNA"/>
</dbReference>
<protein>
    <recommendedName>
        <fullName evidence="3">DNA-directed DNA polymerase</fullName>
    </recommendedName>
</protein>
<dbReference type="GO" id="GO:0071897">
    <property type="term" value="P:DNA biosynthetic process"/>
    <property type="evidence" value="ECO:0007669"/>
    <property type="project" value="UniProtKB-ARBA"/>
</dbReference>
<gene>
    <name evidence="1" type="ORF">QE152_g22256</name>
</gene>
<sequence length="365" mass="42112">MFTLCRTCSEQLNQNECTHSDEQRALTGTWVIDEVRKSIEKGYSVLEIYEVWKYHVVNGLFREYIDEYLKIKQQATGWPLGCDSTEEKQKYIQQYLEKEGVKLNPDKIAKNPGLRQVGKAVITSFWGKLGQRENQSKTTIVNEPAQFFSLLTNPTINVNTVQTINENTLVVNWEHKEEVYDPLPTVNVCLAAYTTAQARLKLYSYLEKLDDRVLYYDTDSVIYISRPSEWDVPLGSFLGEMTDELECYGGGSYITTFASGGPKLYAYRVYSPTQDKYHDTIKVKGITINHNTSKIVNFQTLCDMVLKEGEADEPTYVTTKQISRTAMHEVVTKTGRKIFRCNFRKRKLLQDYNSVPYGYKSRKLE</sequence>
<proteinExistence type="predicted"/>
<dbReference type="Gene3D" id="3.90.1600.10">
    <property type="entry name" value="Palm domain of DNA polymerase"/>
    <property type="match status" value="1"/>
</dbReference>
<dbReference type="PANTHER" id="PTHR33568:SF3">
    <property type="entry name" value="DNA-DIRECTED DNA POLYMERASE"/>
    <property type="match status" value="1"/>
</dbReference>
<dbReference type="AlphaFoldDB" id="A0AAW1KLT6"/>
<evidence type="ECO:0000313" key="2">
    <source>
        <dbReference type="Proteomes" id="UP001458880"/>
    </source>
</evidence>
<dbReference type="Proteomes" id="UP001458880">
    <property type="component" value="Unassembled WGS sequence"/>
</dbReference>
<keyword evidence="2" id="KW-1185">Reference proteome</keyword>
<name>A0AAW1KLT6_POPJA</name>
<accession>A0AAW1KLT6</accession>
<dbReference type="PANTHER" id="PTHR33568">
    <property type="entry name" value="DNA POLYMERASE"/>
    <property type="match status" value="1"/>
</dbReference>